<comment type="similarity">
    <text evidence="7">Belongs to the SMC family.</text>
</comment>
<comment type="subcellular location">
    <subcellularLocation>
        <location evidence="1 7">Cytoplasm</location>
    </subcellularLocation>
</comment>
<dbReference type="GO" id="GO:0005737">
    <property type="term" value="C:cytoplasm"/>
    <property type="evidence" value="ECO:0007669"/>
    <property type="project" value="UniProtKB-SubCell"/>
</dbReference>
<protein>
    <recommendedName>
        <fullName evidence="7">Chromosome partition protein Smc</fullName>
    </recommendedName>
</protein>
<comment type="subunit">
    <text evidence="7">Homodimer.</text>
</comment>
<dbReference type="GO" id="GO:0003677">
    <property type="term" value="F:DNA binding"/>
    <property type="evidence" value="ECO:0007669"/>
    <property type="project" value="UniProtKB-UniRule"/>
</dbReference>
<keyword evidence="2 7" id="KW-0963">Cytoplasm</keyword>
<feature type="coiled-coil region" evidence="7">
    <location>
        <begin position="182"/>
        <end position="209"/>
    </location>
</feature>
<reference evidence="9 10" key="1">
    <citation type="submission" date="2019-01" db="EMBL/GenBank/DDBJ databases">
        <authorList>
            <consortium name="Pathogen Informatics"/>
        </authorList>
    </citation>
    <scope>NUCLEOTIDE SEQUENCE [LARGE SCALE GENOMIC DNA]</scope>
    <source>
        <strain evidence="9 10">NCTC10166</strain>
    </source>
</reference>
<evidence type="ECO:0000259" key="8">
    <source>
        <dbReference type="SMART" id="SM00968"/>
    </source>
</evidence>
<evidence type="ECO:0000313" key="10">
    <source>
        <dbReference type="Proteomes" id="UP000289440"/>
    </source>
</evidence>
<dbReference type="SUPFAM" id="SSF75553">
    <property type="entry name" value="Smc hinge domain"/>
    <property type="match status" value="1"/>
</dbReference>
<sequence>MKLIKVEAQGFKSFADRVVLNFDGGVVGIIGPNGSGKSNINDAIKWVLGEQSSKALRGDKMEDVIFAGSKTMRELNKAEVILTFDNSDKAVSIPHDIFTISRVLHRGKGGNEYYINGEIARYRDIKEIAMESGISKSSLAIISQGTISDIAEASPEQRRAIIEEAAGTSKYKARKIEALRKLESTEEALSKIRLIINEIEKRLSTLSKQAEKAKTFIEKTDALKSIEVGLIVEDLTFYNNQILELNKSLENAKVAKQELETERELLIASFKQNSESKIELEVVADKMQSELSSVEKELHTLEIRQTKINQRRQDIIDGLIEASPKEQAENLQKEISQIEAKINQYRSYEENTQQKVVNVSEKAKEVELELIKTTNEKHKVFSFLEAAKARLKVLEEYKNNRSNLFKGTKVILEHASLFKGLKGAVIDLIKTDKEFSAAIETTLANALQHVVVDNSETAVKAVNFLKQNKAGWATFIPLNSIQPREIRHDHLMALKTQKGFVAMAHELVETTKEFEKLKLYLLGNVIVAKTIEDANSLSKLIQLKYMVVTLDGDVIRPGGIMTGGSKDEKQNSLLKIDQDIEQIKAKIPTLNEQKQALDIKEQKILQEKNMLISSIGELNDTVKETRNKRVILMDRSDELKVKFASISSSNFEIAQIDELAKQIVDLEVKKNELETNLKITKSRINVLTLEMQPSLEKKTQVENDIYHLNNQISKNETNLEKANYLISQNQKRLTEHYQMTLENAQESYKLEADIDEARKIVEELKKEIKALGNVNLDSIKEFEEQEERYNNLKENEEELSNAKNIILEAIAEMDKIIVNKIQETVDIVNREFKNVFMSMFGGGNARVQYSDPENILETGIEIFAQPPGKTIKNLKLFSGGEKAIIAISLLFAIIKAKPIPLCILDEVEAALDEANVIRYAEFLQSLKDKTQFIVITHRHGTMTKVDHLFGATMQKRGVTSFFSVEISKAKELLKNQIN</sequence>
<dbReference type="InterPro" id="IPR011890">
    <property type="entry name" value="SMC_prok"/>
</dbReference>
<keyword evidence="4 7" id="KW-0067">ATP-binding</keyword>
<dbReference type="Pfam" id="PF06470">
    <property type="entry name" value="SMC_hinge"/>
    <property type="match status" value="1"/>
</dbReference>
<dbReference type="GO" id="GO:0030261">
    <property type="term" value="P:chromosome condensation"/>
    <property type="evidence" value="ECO:0007669"/>
    <property type="project" value="InterPro"/>
</dbReference>
<organism evidence="9 10">
    <name type="scientific">Mesomycoplasma neurolyticum</name>
    <dbReference type="NCBI Taxonomy" id="2120"/>
    <lineage>
        <taxon>Bacteria</taxon>
        <taxon>Bacillati</taxon>
        <taxon>Mycoplasmatota</taxon>
        <taxon>Mycoplasmoidales</taxon>
        <taxon>Metamycoplasmataceae</taxon>
        <taxon>Mesomycoplasma</taxon>
    </lineage>
</organism>
<keyword evidence="3 7" id="KW-0547">Nucleotide-binding</keyword>
<keyword evidence="6 7" id="KW-0238">DNA-binding</keyword>
<feature type="coiled-coil region" evidence="7">
    <location>
        <begin position="566"/>
        <end position="610"/>
    </location>
</feature>
<dbReference type="GO" id="GO:0006260">
    <property type="term" value="P:DNA replication"/>
    <property type="evidence" value="ECO:0007669"/>
    <property type="project" value="UniProtKB-UniRule"/>
</dbReference>
<keyword evidence="10" id="KW-1185">Reference proteome</keyword>
<feature type="coiled-coil region" evidence="7">
    <location>
        <begin position="328"/>
        <end position="376"/>
    </location>
</feature>
<dbReference type="PIRSF" id="PIRSF005719">
    <property type="entry name" value="SMC"/>
    <property type="match status" value="1"/>
</dbReference>
<dbReference type="HAMAP" id="MF_01894">
    <property type="entry name" value="Smc_prok"/>
    <property type="match status" value="1"/>
</dbReference>
<evidence type="ECO:0000256" key="3">
    <source>
        <dbReference type="ARBA" id="ARBA00022741"/>
    </source>
</evidence>
<feature type="binding site" evidence="7">
    <location>
        <begin position="32"/>
        <end position="39"/>
    </location>
    <ligand>
        <name>ATP</name>
        <dbReference type="ChEBI" id="CHEBI:30616"/>
    </ligand>
</feature>
<dbReference type="Gene3D" id="1.20.1060.20">
    <property type="match status" value="1"/>
</dbReference>
<dbReference type="InterPro" id="IPR010935">
    <property type="entry name" value="SMC_hinge"/>
</dbReference>
<feature type="coiled-coil region" evidence="7">
    <location>
        <begin position="747"/>
        <end position="812"/>
    </location>
</feature>
<dbReference type="GO" id="GO:0005524">
    <property type="term" value="F:ATP binding"/>
    <property type="evidence" value="ECO:0007669"/>
    <property type="project" value="UniProtKB-UniRule"/>
</dbReference>
<evidence type="ECO:0000256" key="2">
    <source>
        <dbReference type="ARBA" id="ARBA00022490"/>
    </source>
</evidence>
<proteinExistence type="inferred from homology"/>
<dbReference type="Proteomes" id="UP000289440">
    <property type="component" value="Chromosome"/>
</dbReference>
<dbReference type="EMBL" id="LR214951">
    <property type="protein sequence ID" value="VEU59269.1"/>
    <property type="molecule type" value="Genomic_DNA"/>
</dbReference>
<dbReference type="InterPro" id="IPR036277">
    <property type="entry name" value="SMC_hinge_sf"/>
</dbReference>
<dbReference type="Gene3D" id="3.30.70.1620">
    <property type="match status" value="1"/>
</dbReference>
<dbReference type="Pfam" id="PF02463">
    <property type="entry name" value="SMC_N"/>
    <property type="match status" value="1"/>
</dbReference>
<dbReference type="GO" id="GO:0007062">
    <property type="term" value="P:sister chromatid cohesion"/>
    <property type="evidence" value="ECO:0007669"/>
    <property type="project" value="InterPro"/>
</dbReference>
<dbReference type="Gene3D" id="3.40.50.300">
    <property type="entry name" value="P-loop containing nucleotide triphosphate hydrolases"/>
    <property type="match status" value="2"/>
</dbReference>
<name>A0A449A4V9_9BACT</name>
<gene>
    <name evidence="7 9" type="primary">smc</name>
    <name evidence="9" type="ORF">NCTC10166_00228</name>
</gene>
<dbReference type="SUPFAM" id="SSF52540">
    <property type="entry name" value="P-loop containing nucleoside triphosphate hydrolases"/>
    <property type="match status" value="1"/>
</dbReference>
<evidence type="ECO:0000313" key="9">
    <source>
        <dbReference type="EMBL" id="VEU59269.1"/>
    </source>
</evidence>
<keyword evidence="5 7" id="KW-0175">Coiled coil</keyword>
<feature type="coiled-coil region" evidence="7">
    <location>
        <begin position="656"/>
        <end position="690"/>
    </location>
</feature>
<evidence type="ECO:0000256" key="5">
    <source>
        <dbReference type="ARBA" id="ARBA00023054"/>
    </source>
</evidence>
<feature type="coiled-coil region" evidence="7">
    <location>
        <begin position="235"/>
        <end position="304"/>
    </location>
</feature>
<evidence type="ECO:0000256" key="7">
    <source>
        <dbReference type="HAMAP-Rule" id="MF_01894"/>
    </source>
</evidence>
<evidence type="ECO:0000256" key="6">
    <source>
        <dbReference type="ARBA" id="ARBA00023125"/>
    </source>
</evidence>
<dbReference type="RefSeq" id="WP_129719672.1">
    <property type="nucleotide sequence ID" value="NZ_LR214951.1"/>
</dbReference>
<evidence type="ECO:0000256" key="1">
    <source>
        <dbReference type="ARBA" id="ARBA00004496"/>
    </source>
</evidence>
<dbReference type="FunFam" id="3.40.50.300:FF:000901">
    <property type="entry name" value="Chromosome partition protein Smc"/>
    <property type="match status" value="1"/>
</dbReference>
<dbReference type="OrthoDB" id="9808768at2"/>
<dbReference type="InterPro" id="IPR024704">
    <property type="entry name" value="SMC"/>
</dbReference>
<dbReference type="InterPro" id="IPR027417">
    <property type="entry name" value="P-loop_NTPase"/>
</dbReference>
<evidence type="ECO:0000256" key="4">
    <source>
        <dbReference type="ARBA" id="ARBA00022840"/>
    </source>
</evidence>
<dbReference type="GO" id="GO:0005694">
    <property type="term" value="C:chromosome"/>
    <property type="evidence" value="ECO:0007669"/>
    <property type="project" value="InterPro"/>
</dbReference>
<dbReference type="SMART" id="SM00968">
    <property type="entry name" value="SMC_hinge"/>
    <property type="match status" value="1"/>
</dbReference>
<accession>A0A449A4V9</accession>
<dbReference type="PANTHER" id="PTHR43977">
    <property type="entry name" value="STRUCTURAL MAINTENANCE OF CHROMOSOMES PROTEIN 3"/>
    <property type="match status" value="1"/>
</dbReference>
<comment type="domain">
    <text evidence="7">Contains large globular domains required for ATP hydrolysis at each terminus and a third globular domain forming a flexible hinge near the middle of the molecule. These domains are separated by coiled-coil structures.</text>
</comment>
<dbReference type="AlphaFoldDB" id="A0A449A4V9"/>
<dbReference type="InterPro" id="IPR003395">
    <property type="entry name" value="RecF/RecN/SMC_N"/>
</dbReference>
<dbReference type="GO" id="GO:0016887">
    <property type="term" value="F:ATP hydrolysis activity"/>
    <property type="evidence" value="ECO:0007669"/>
    <property type="project" value="InterPro"/>
</dbReference>
<dbReference type="GO" id="GO:0007059">
    <property type="term" value="P:chromosome segregation"/>
    <property type="evidence" value="ECO:0007669"/>
    <property type="project" value="UniProtKB-UniRule"/>
</dbReference>
<comment type="function">
    <text evidence="7">Required for chromosome condensation and partitioning.</text>
</comment>
<dbReference type="KEGG" id="mnu:NCTC10166_00228"/>
<feature type="domain" description="SMC hinge" evidence="8">
    <location>
        <begin position="419"/>
        <end position="538"/>
    </location>
</feature>